<evidence type="ECO:0000256" key="2">
    <source>
        <dbReference type="ARBA" id="ARBA00022884"/>
    </source>
</evidence>
<dbReference type="AlphaFoldDB" id="A0A6J5TJ66"/>
<proteinExistence type="predicted"/>
<keyword evidence="8" id="KW-1185">Reference proteome</keyword>
<dbReference type="PROSITE" id="PS50137">
    <property type="entry name" value="DS_RBD"/>
    <property type="match status" value="1"/>
</dbReference>
<dbReference type="EMBL" id="CAEKKB010000001">
    <property type="protein sequence ID" value="CAB4293319.1"/>
    <property type="molecule type" value="Genomic_DNA"/>
</dbReference>
<dbReference type="Pfam" id="PF00035">
    <property type="entry name" value="dsrm"/>
    <property type="match status" value="1"/>
</dbReference>
<evidence type="ECO:0000313" key="7">
    <source>
        <dbReference type="Proteomes" id="UP000507222"/>
    </source>
</evidence>
<name>A0A6J5TJ66_PRUAR</name>
<evidence type="ECO:0000259" key="4">
    <source>
        <dbReference type="PROSITE" id="PS50137"/>
    </source>
</evidence>
<dbReference type="SUPFAM" id="SSF54768">
    <property type="entry name" value="dsRNA-binding domain-like"/>
    <property type="match status" value="1"/>
</dbReference>
<gene>
    <name evidence="5" type="ORF">CURHAP_LOCUS2122</name>
    <name evidence="6" type="ORF">ORAREDHAP_LOCUS2146</name>
</gene>
<keyword evidence="2 3" id="KW-0694">RNA-binding</keyword>
<sequence length="91" mass="10260">MYKSRLHELCQQRKWCLPEYNATKLVLVHNPRFSAFITINGAAFDMVQLVMSSKEAQNDAVRLALAHFTDLQPRQTNQPSLPASSSKTVLG</sequence>
<dbReference type="OrthoDB" id="5274873at2759"/>
<evidence type="ECO:0000313" key="5">
    <source>
        <dbReference type="EMBL" id="CAB4262738.1"/>
    </source>
</evidence>
<evidence type="ECO:0000313" key="8">
    <source>
        <dbReference type="Proteomes" id="UP000507245"/>
    </source>
</evidence>
<protein>
    <recommendedName>
        <fullName evidence="4">DRBM domain-containing protein</fullName>
    </recommendedName>
</protein>
<reference evidence="8" key="1">
    <citation type="journal article" date="2020" name="Genome Biol.">
        <title>Gamete binning: chromosome-level and haplotype-resolved genome assembly enabled by high-throughput single-cell sequencing of gamete genomes.</title>
        <authorList>
            <person name="Campoy J.A."/>
            <person name="Sun H."/>
            <person name="Goel M."/>
            <person name="Jiao W.-B."/>
            <person name="Folz-Donahue K."/>
            <person name="Wang N."/>
            <person name="Rubio M."/>
            <person name="Liu C."/>
            <person name="Kukat C."/>
            <person name="Ruiz D."/>
            <person name="Huettel B."/>
            <person name="Schneeberger K."/>
        </authorList>
    </citation>
    <scope>NUCLEOTIDE SEQUENCE [LARGE SCALE GENOMIC DNA]</scope>
    <source>
        <strain evidence="8">cv. Rojo Pasion</strain>
    </source>
</reference>
<evidence type="ECO:0000256" key="1">
    <source>
        <dbReference type="ARBA" id="ARBA00022737"/>
    </source>
</evidence>
<dbReference type="Proteomes" id="UP000507222">
    <property type="component" value="Unassembled WGS sequence"/>
</dbReference>
<dbReference type="Proteomes" id="UP000507245">
    <property type="component" value="Unassembled WGS sequence"/>
</dbReference>
<evidence type="ECO:0000256" key="3">
    <source>
        <dbReference type="PROSITE-ProRule" id="PRU00266"/>
    </source>
</evidence>
<evidence type="ECO:0000313" key="6">
    <source>
        <dbReference type="EMBL" id="CAB4293319.1"/>
    </source>
</evidence>
<dbReference type="PANTHER" id="PTHR46031">
    <property type="match status" value="1"/>
</dbReference>
<dbReference type="GO" id="GO:0003723">
    <property type="term" value="F:RNA binding"/>
    <property type="evidence" value="ECO:0007669"/>
    <property type="project" value="UniProtKB-UniRule"/>
</dbReference>
<keyword evidence="1" id="KW-0677">Repeat</keyword>
<dbReference type="EMBL" id="CAEKDK010000001">
    <property type="protein sequence ID" value="CAB4262738.1"/>
    <property type="molecule type" value="Genomic_DNA"/>
</dbReference>
<dbReference type="Gene3D" id="3.30.160.20">
    <property type="match status" value="1"/>
</dbReference>
<dbReference type="InterPro" id="IPR014720">
    <property type="entry name" value="dsRBD_dom"/>
</dbReference>
<accession>A0A6J5TJ66</accession>
<feature type="domain" description="DRBM" evidence="4">
    <location>
        <begin position="1"/>
        <end position="70"/>
    </location>
</feature>
<organism evidence="5 7">
    <name type="scientific">Prunus armeniaca</name>
    <name type="common">Apricot</name>
    <name type="synonym">Armeniaca vulgaris</name>
    <dbReference type="NCBI Taxonomy" id="36596"/>
    <lineage>
        <taxon>Eukaryota</taxon>
        <taxon>Viridiplantae</taxon>
        <taxon>Streptophyta</taxon>
        <taxon>Embryophyta</taxon>
        <taxon>Tracheophyta</taxon>
        <taxon>Spermatophyta</taxon>
        <taxon>Magnoliopsida</taxon>
        <taxon>eudicotyledons</taxon>
        <taxon>Gunneridae</taxon>
        <taxon>Pentapetalae</taxon>
        <taxon>rosids</taxon>
        <taxon>fabids</taxon>
        <taxon>Rosales</taxon>
        <taxon>Rosaceae</taxon>
        <taxon>Amygdaloideae</taxon>
        <taxon>Amygdaleae</taxon>
        <taxon>Prunus</taxon>
    </lineage>
</organism>
<reference evidence="5 7" key="2">
    <citation type="submission" date="2020-05" db="EMBL/GenBank/DDBJ databases">
        <authorList>
            <person name="Campoy J."/>
            <person name="Schneeberger K."/>
            <person name="Spophaly S."/>
        </authorList>
    </citation>
    <scope>NUCLEOTIDE SEQUENCE [LARGE SCALE GENOMIC DNA]</scope>
    <source>
        <strain evidence="5">PruArmRojPasFocal</strain>
    </source>
</reference>
<dbReference type="PANTHER" id="PTHR46031:SF16">
    <property type="entry name" value="DOUBLE-STRANDED RNA-BINDING PROTEIN 4"/>
    <property type="match status" value="1"/>
</dbReference>
<dbReference type="SMART" id="SM00358">
    <property type="entry name" value="DSRM"/>
    <property type="match status" value="1"/>
</dbReference>